<comment type="caution">
    <text evidence="2">The sequence shown here is derived from an EMBL/GenBank/DDBJ whole genome shotgun (WGS) entry which is preliminary data.</text>
</comment>
<gene>
    <name evidence="2" type="ORF">H8S17_02595</name>
</gene>
<dbReference type="AlphaFoldDB" id="A0A923RST7"/>
<dbReference type="SUPFAM" id="SSF52266">
    <property type="entry name" value="SGNH hydrolase"/>
    <property type="match status" value="1"/>
</dbReference>
<dbReference type="Gene3D" id="3.40.50.1110">
    <property type="entry name" value="SGNH hydrolase"/>
    <property type="match status" value="1"/>
</dbReference>
<dbReference type="InterPro" id="IPR036514">
    <property type="entry name" value="SGNH_hydro_sf"/>
</dbReference>
<dbReference type="Pfam" id="PF13472">
    <property type="entry name" value="Lipase_GDSL_2"/>
    <property type="match status" value="1"/>
</dbReference>
<feature type="domain" description="SGNH hydrolase-type esterase" evidence="1">
    <location>
        <begin position="6"/>
        <end position="186"/>
    </location>
</feature>
<dbReference type="PANTHER" id="PTHR30383:SF29">
    <property type="entry name" value="SGNH HYDROLASE-TYPE ESTERASE DOMAIN-CONTAINING PROTEIN"/>
    <property type="match status" value="1"/>
</dbReference>
<dbReference type="EMBL" id="JACOPH010000001">
    <property type="protein sequence ID" value="MBC5713110.1"/>
    <property type="molecule type" value="Genomic_DNA"/>
</dbReference>
<dbReference type="InterPro" id="IPR013830">
    <property type="entry name" value="SGNH_hydro"/>
</dbReference>
<dbReference type="PANTHER" id="PTHR30383">
    <property type="entry name" value="THIOESTERASE 1/PROTEASE 1/LYSOPHOSPHOLIPASE L1"/>
    <property type="match status" value="1"/>
</dbReference>
<proteinExistence type="predicted"/>
<evidence type="ECO:0000313" key="3">
    <source>
        <dbReference type="Proteomes" id="UP000606720"/>
    </source>
</evidence>
<sequence>MKQILCFGDSNTYGYIPETKGRYEFEERWSGILSKKLEKEGYRIIEEGLVGRTTVFEDELRIGRRGADLLPVLLESHNPVEHVILMLGTNDCKTVYGASAEVIGKGIEKLLCQIESADRKIKVLLISPIWLGDKVWEDGYDPEFNEQSVETSKRLKSVYEKIAKKHQCDFLAASDYVSPSEADREHLSKESHKVLADVIYRKFVDALAG</sequence>
<name>A0A923RST7_9FIRM</name>
<evidence type="ECO:0000259" key="1">
    <source>
        <dbReference type="Pfam" id="PF13472"/>
    </source>
</evidence>
<dbReference type="Proteomes" id="UP000606720">
    <property type="component" value="Unassembled WGS sequence"/>
</dbReference>
<dbReference type="RefSeq" id="WP_186866096.1">
    <property type="nucleotide sequence ID" value="NZ_JACOPH010000001.1"/>
</dbReference>
<accession>A0A923RST7</accession>
<reference evidence="2" key="1">
    <citation type="submission" date="2020-08" db="EMBL/GenBank/DDBJ databases">
        <title>Genome public.</title>
        <authorList>
            <person name="Liu C."/>
            <person name="Sun Q."/>
        </authorList>
    </citation>
    <scope>NUCLEOTIDE SEQUENCE</scope>
    <source>
        <strain evidence="2">BX1005</strain>
    </source>
</reference>
<dbReference type="InterPro" id="IPR051532">
    <property type="entry name" value="Ester_Hydrolysis_Enzymes"/>
</dbReference>
<keyword evidence="3" id="KW-1185">Reference proteome</keyword>
<organism evidence="2 3">
    <name type="scientific">Roseburia zhanii</name>
    <dbReference type="NCBI Taxonomy" id="2763064"/>
    <lineage>
        <taxon>Bacteria</taxon>
        <taxon>Bacillati</taxon>
        <taxon>Bacillota</taxon>
        <taxon>Clostridia</taxon>
        <taxon>Lachnospirales</taxon>
        <taxon>Lachnospiraceae</taxon>
        <taxon>Roseburia</taxon>
    </lineage>
</organism>
<protein>
    <submittedName>
        <fullName evidence="2">Arylesterase</fullName>
    </submittedName>
</protein>
<evidence type="ECO:0000313" key="2">
    <source>
        <dbReference type="EMBL" id="MBC5713110.1"/>
    </source>
</evidence>